<dbReference type="InterPro" id="IPR032098">
    <property type="entry name" value="Acyltransf_C"/>
</dbReference>
<reference evidence="6" key="1">
    <citation type="submission" date="2022-10" db="EMBL/GenBank/DDBJ databases">
        <title>Culturing micro-colonial fungi from biological soil crusts in the Mojave desert and describing Neophaeococcomyces mojavensis, and introducing the new genera and species Taxawa tesnikishii.</title>
        <authorList>
            <person name="Kurbessoian T."/>
            <person name="Stajich J.E."/>
        </authorList>
    </citation>
    <scope>NUCLEOTIDE SEQUENCE</scope>
    <source>
        <strain evidence="6">TK_1</strain>
    </source>
</reference>
<evidence type="ECO:0000256" key="2">
    <source>
        <dbReference type="ARBA" id="ARBA00022679"/>
    </source>
</evidence>
<comment type="similarity">
    <text evidence="1">Belongs to the 1-acyl-sn-glycerol-3-phosphate acyltransferase family.</text>
</comment>
<keyword evidence="2" id="KW-0808">Transferase</keyword>
<dbReference type="PANTHER" id="PTHR10983">
    <property type="entry name" value="1-ACYLGLYCEROL-3-PHOSPHATE ACYLTRANSFERASE-RELATED"/>
    <property type="match status" value="1"/>
</dbReference>
<feature type="region of interest" description="Disordered" evidence="4">
    <location>
        <begin position="23"/>
        <end position="48"/>
    </location>
</feature>
<dbReference type="PANTHER" id="PTHR10983:SF24">
    <property type="entry name" value="1-ACYLGLYCEROL-3-PHOSPHATE O-ACYLTRANSFERASE 3, ISOFORM E-RELATED"/>
    <property type="match status" value="1"/>
</dbReference>
<dbReference type="Proteomes" id="UP001172684">
    <property type="component" value="Unassembled WGS sequence"/>
</dbReference>
<protein>
    <recommendedName>
        <fullName evidence="5">Acyltransferase C-terminal domain-containing protein</fullName>
    </recommendedName>
</protein>
<evidence type="ECO:0000256" key="1">
    <source>
        <dbReference type="ARBA" id="ARBA00008655"/>
    </source>
</evidence>
<gene>
    <name evidence="6" type="ORF">H2201_000594</name>
</gene>
<evidence type="ECO:0000259" key="5">
    <source>
        <dbReference type="Pfam" id="PF16076"/>
    </source>
</evidence>
<name>A0ABQ9P3R1_9PEZI</name>
<proteinExistence type="inferred from homology"/>
<organism evidence="6 7">
    <name type="scientific">Coniosporium apollinis</name>
    <dbReference type="NCBI Taxonomy" id="61459"/>
    <lineage>
        <taxon>Eukaryota</taxon>
        <taxon>Fungi</taxon>
        <taxon>Dikarya</taxon>
        <taxon>Ascomycota</taxon>
        <taxon>Pezizomycotina</taxon>
        <taxon>Dothideomycetes</taxon>
        <taxon>Dothideomycetes incertae sedis</taxon>
        <taxon>Coniosporium</taxon>
    </lineage>
</organism>
<keyword evidence="7" id="KW-1185">Reference proteome</keyword>
<feature type="domain" description="Acyltransferase C-terminal" evidence="5">
    <location>
        <begin position="111"/>
        <end position="152"/>
    </location>
</feature>
<evidence type="ECO:0000256" key="4">
    <source>
        <dbReference type="SAM" id="MobiDB-lite"/>
    </source>
</evidence>
<dbReference type="Pfam" id="PF16076">
    <property type="entry name" value="Acyltransf_C"/>
    <property type="match status" value="1"/>
</dbReference>
<sequence length="167" mass="19640">MGTPLVSKEWTKDRAKMDKVFRGARRHPLQRQSAPADHQQTTNCCLSQDPPIPVPRNILYPRTRGFVTSVRELRSSSVRAVYDSTIAYSRNGHFMDPPEFWESIAFNMDKVSYKFYVHVDRVALKDLPEADEEFAKWLKERWMRRDEILERLRKKLEAGEVDIDLND</sequence>
<feature type="compositionally biased region" description="Polar residues" evidence="4">
    <location>
        <begin position="30"/>
        <end position="46"/>
    </location>
</feature>
<evidence type="ECO:0000256" key="3">
    <source>
        <dbReference type="ARBA" id="ARBA00023315"/>
    </source>
</evidence>
<accession>A0ABQ9P3R1</accession>
<evidence type="ECO:0000313" key="6">
    <source>
        <dbReference type="EMBL" id="KAJ9669242.1"/>
    </source>
</evidence>
<evidence type="ECO:0000313" key="7">
    <source>
        <dbReference type="Proteomes" id="UP001172684"/>
    </source>
</evidence>
<dbReference type="EMBL" id="JAPDRL010000003">
    <property type="protein sequence ID" value="KAJ9669242.1"/>
    <property type="molecule type" value="Genomic_DNA"/>
</dbReference>
<keyword evidence="3" id="KW-0012">Acyltransferase</keyword>
<comment type="caution">
    <text evidence="6">The sequence shown here is derived from an EMBL/GenBank/DDBJ whole genome shotgun (WGS) entry which is preliminary data.</text>
</comment>